<reference evidence="1" key="2">
    <citation type="submission" date="2004-02" db="EMBL/GenBank/DDBJ databases">
        <authorList>
            <consortium name="Genoscope"/>
            <consortium name="Whitehead Institute Centre for Genome Research"/>
        </authorList>
    </citation>
    <scope>NUCLEOTIDE SEQUENCE</scope>
</reference>
<dbReference type="AlphaFoldDB" id="Q4RJ50"/>
<evidence type="ECO:0000313" key="1">
    <source>
        <dbReference type="EMBL" id="CAG11582.1"/>
    </source>
</evidence>
<dbReference type="EMBL" id="CAAE01015039">
    <property type="protein sequence ID" value="CAG11582.1"/>
    <property type="molecule type" value="Genomic_DNA"/>
</dbReference>
<reference evidence="1" key="1">
    <citation type="journal article" date="2004" name="Nature">
        <title>Genome duplication in the teleost fish Tetraodon nigroviridis reveals the early vertebrate proto-karyotype.</title>
        <authorList>
            <person name="Jaillon O."/>
            <person name="Aury J.-M."/>
            <person name="Brunet F."/>
            <person name="Petit J.-L."/>
            <person name="Stange-Thomann N."/>
            <person name="Mauceli E."/>
            <person name="Bouneau L."/>
            <person name="Fischer C."/>
            <person name="Ozouf-Costaz C."/>
            <person name="Bernot A."/>
            <person name="Nicaud S."/>
            <person name="Jaffe D."/>
            <person name="Fisher S."/>
            <person name="Lutfalla G."/>
            <person name="Dossat C."/>
            <person name="Segurens B."/>
            <person name="Dasilva C."/>
            <person name="Salanoubat M."/>
            <person name="Levy M."/>
            <person name="Boudet N."/>
            <person name="Castellano S."/>
            <person name="Anthouard V."/>
            <person name="Jubin C."/>
            <person name="Castelli V."/>
            <person name="Katinka M."/>
            <person name="Vacherie B."/>
            <person name="Biemont C."/>
            <person name="Skalli Z."/>
            <person name="Cattolico L."/>
            <person name="Poulain J."/>
            <person name="De Berardinis V."/>
            <person name="Cruaud C."/>
            <person name="Duprat S."/>
            <person name="Brottier P."/>
            <person name="Coutanceau J.-P."/>
            <person name="Gouzy J."/>
            <person name="Parra G."/>
            <person name="Lardier G."/>
            <person name="Chapple C."/>
            <person name="McKernan K.J."/>
            <person name="McEwan P."/>
            <person name="Bosak S."/>
            <person name="Kellis M."/>
            <person name="Volff J.-N."/>
            <person name="Guigo R."/>
            <person name="Zody M.C."/>
            <person name="Mesirov J."/>
            <person name="Lindblad-Toh K."/>
            <person name="Birren B."/>
            <person name="Nusbaum C."/>
            <person name="Kahn D."/>
            <person name="Robinson-Rechavi M."/>
            <person name="Laudet V."/>
            <person name="Schachter V."/>
            <person name="Quetier F."/>
            <person name="Saurin W."/>
            <person name="Scarpelli C."/>
            <person name="Wincker P."/>
            <person name="Lander E.S."/>
            <person name="Weissenbach J."/>
            <person name="Roest Crollius H."/>
        </authorList>
    </citation>
    <scope>NUCLEOTIDE SEQUENCE [LARGE SCALE GENOMIC DNA]</scope>
</reference>
<sequence length="63" mass="7331">MAIPWCCPVRKTFLTGRLFSQPDLEENSMVRRRGVRPRGIKCKIIHPANILYSRFSCSVFLMC</sequence>
<name>Q4RJ50_TETNG</name>
<accession>Q4RJ50</accession>
<organism evidence="1">
    <name type="scientific">Tetraodon nigroviridis</name>
    <name type="common">Spotted green pufferfish</name>
    <name type="synonym">Chelonodon nigroviridis</name>
    <dbReference type="NCBI Taxonomy" id="99883"/>
    <lineage>
        <taxon>Eukaryota</taxon>
        <taxon>Metazoa</taxon>
        <taxon>Chordata</taxon>
        <taxon>Craniata</taxon>
        <taxon>Vertebrata</taxon>
        <taxon>Euteleostomi</taxon>
        <taxon>Actinopterygii</taxon>
        <taxon>Neopterygii</taxon>
        <taxon>Teleostei</taxon>
        <taxon>Neoteleostei</taxon>
        <taxon>Acanthomorphata</taxon>
        <taxon>Eupercaria</taxon>
        <taxon>Tetraodontiformes</taxon>
        <taxon>Tetradontoidea</taxon>
        <taxon>Tetraodontidae</taxon>
        <taxon>Tetraodon</taxon>
    </lineage>
</organism>
<comment type="caution">
    <text evidence="1">The sequence shown here is derived from an EMBL/GenBank/DDBJ whole genome shotgun (WGS) entry which is preliminary data.</text>
</comment>
<protein>
    <submittedName>
        <fullName evidence="1">(spotted green pufferfish) hypothetical protein</fullName>
    </submittedName>
</protein>
<proteinExistence type="predicted"/>
<gene>
    <name evidence="1" type="ORF">GSTENG00033583001</name>
</gene>
<dbReference type="KEGG" id="tng:GSTEN00033583G001"/>